<proteinExistence type="predicted"/>
<dbReference type="AlphaFoldDB" id="A0A292PWG2"/>
<dbReference type="EMBL" id="LN891038">
    <property type="protein sequence ID" value="CUS10787.1"/>
    <property type="molecule type" value="Genomic_DNA"/>
</dbReference>
<sequence length="105" mass="12314">QTSTITGYIYKVPSPAQPPGFHPFPYPYQPSLPSVHCHSSSQPYIQPFRHISHYSCNIDHFTFQPVQYVPDNIPQWRASIRTTRRTRGGYRSSLYLYKVRYYSTV</sequence>
<evidence type="ECO:0000313" key="2">
    <source>
        <dbReference type="Proteomes" id="UP001412239"/>
    </source>
</evidence>
<protein>
    <submittedName>
        <fullName evidence="1">Uncharacterized protein</fullName>
    </submittedName>
</protein>
<name>A0A292PWG2_9PEZI</name>
<reference evidence="1" key="1">
    <citation type="submission" date="2015-10" db="EMBL/GenBank/DDBJ databases">
        <authorList>
            <person name="Regsiter A."/>
            <person name="william w."/>
        </authorList>
    </citation>
    <scope>NUCLEOTIDE SEQUENCE</scope>
    <source>
        <strain evidence="1">Montdore</strain>
    </source>
</reference>
<organism evidence="1 2">
    <name type="scientific">Tuber aestivum</name>
    <name type="common">summer truffle</name>
    <dbReference type="NCBI Taxonomy" id="59557"/>
    <lineage>
        <taxon>Eukaryota</taxon>
        <taxon>Fungi</taxon>
        <taxon>Dikarya</taxon>
        <taxon>Ascomycota</taxon>
        <taxon>Pezizomycotina</taxon>
        <taxon>Pezizomycetes</taxon>
        <taxon>Pezizales</taxon>
        <taxon>Tuberaceae</taxon>
        <taxon>Tuber</taxon>
    </lineage>
</organism>
<dbReference type="Proteomes" id="UP001412239">
    <property type="component" value="Unassembled WGS sequence"/>
</dbReference>
<gene>
    <name evidence="1" type="ORF">GSTUAT00005060001</name>
</gene>
<accession>A0A292PWG2</accession>
<feature type="non-terminal residue" evidence="1">
    <location>
        <position position="1"/>
    </location>
</feature>
<keyword evidence="2" id="KW-1185">Reference proteome</keyword>
<evidence type="ECO:0000313" key="1">
    <source>
        <dbReference type="EMBL" id="CUS10787.1"/>
    </source>
</evidence>